<evidence type="ECO:0000313" key="1">
    <source>
        <dbReference type="EMBL" id="SKB08909.1"/>
    </source>
</evidence>
<evidence type="ECO:0000313" key="2">
    <source>
        <dbReference type="Proteomes" id="UP000191040"/>
    </source>
</evidence>
<sequence>MDYFASAPRGTWGTWDGRTARVPYGTHHARRLGSAESACGAPAMDWELFWDVGFAPALEASCRPCARAILPTR</sequence>
<proteinExistence type="predicted"/>
<protein>
    <submittedName>
        <fullName evidence="1">Uncharacterized protein</fullName>
    </submittedName>
</protein>
<name>A0A1T4Z4H8_9ACTN</name>
<keyword evidence="2" id="KW-1185">Reference proteome</keyword>
<dbReference type="AlphaFoldDB" id="A0A1T4Z4H8"/>
<reference evidence="2" key="1">
    <citation type="submission" date="2017-02" db="EMBL/GenBank/DDBJ databases">
        <authorList>
            <person name="Varghese N."/>
            <person name="Submissions S."/>
        </authorList>
    </citation>
    <scope>NUCLEOTIDE SEQUENCE [LARGE SCALE GENOMIC DNA]</scope>
    <source>
        <strain evidence="2">9H-4</strain>
    </source>
</reference>
<dbReference type="EMBL" id="LT796768">
    <property type="protein sequence ID" value="SKB08909.1"/>
    <property type="molecule type" value="Genomic_DNA"/>
</dbReference>
<gene>
    <name evidence="1" type="ORF">SAMN06295964_2390</name>
</gene>
<dbReference type="Proteomes" id="UP000191040">
    <property type="component" value="Chromosome I"/>
</dbReference>
<organism evidence="1 2">
    <name type="scientific">Aeromicrobium choanae</name>
    <dbReference type="NCBI Taxonomy" id="1736691"/>
    <lineage>
        <taxon>Bacteria</taxon>
        <taxon>Bacillati</taxon>
        <taxon>Actinomycetota</taxon>
        <taxon>Actinomycetes</taxon>
        <taxon>Propionibacteriales</taxon>
        <taxon>Nocardioidaceae</taxon>
        <taxon>Aeromicrobium</taxon>
    </lineage>
</organism>
<dbReference type="STRING" id="1736691.SAMN06295964_2390"/>
<accession>A0A1T4Z4H8</accession>